<dbReference type="AlphaFoldDB" id="A0AAV2E1N8"/>
<keyword evidence="2" id="KW-1185">Reference proteome</keyword>
<evidence type="ECO:0000313" key="2">
    <source>
        <dbReference type="Proteomes" id="UP001497516"/>
    </source>
</evidence>
<sequence length="163" mass="18185">MQYMFPSKLKVYWGLIDLHQRPQSCKPSSIYSHHYYYSYSDSPIPVDAADTTSSPAVGSESIEKTRPRERILRVVNLADDAQFQDLMRIVRERVRAIRGLRRELGLGSGLAPEVGGREGVSVVWAFAGRMSDGAAPLALPLSAARLAHLFWATGLLVRRREGD</sequence>
<protein>
    <submittedName>
        <fullName evidence="1">Uncharacterized protein</fullName>
    </submittedName>
</protein>
<gene>
    <name evidence="1" type="ORF">LTRI10_LOCUS21122</name>
</gene>
<proteinExistence type="predicted"/>
<dbReference type="Proteomes" id="UP001497516">
    <property type="component" value="Chromosome 3"/>
</dbReference>
<dbReference type="EMBL" id="OZ034816">
    <property type="protein sequence ID" value="CAL1379612.1"/>
    <property type="molecule type" value="Genomic_DNA"/>
</dbReference>
<organism evidence="1 2">
    <name type="scientific">Linum trigynum</name>
    <dbReference type="NCBI Taxonomy" id="586398"/>
    <lineage>
        <taxon>Eukaryota</taxon>
        <taxon>Viridiplantae</taxon>
        <taxon>Streptophyta</taxon>
        <taxon>Embryophyta</taxon>
        <taxon>Tracheophyta</taxon>
        <taxon>Spermatophyta</taxon>
        <taxon>Magnoliopsida</taxon>
        <taxon>eudicotyledons</taxon>
        <taxon>Gunneridae</taxon>
        <taxon>Pentapetalae</taxon>
        <taxon>rosids</taxon>
        <taxon>fabids</taxon>
        <taxon>Malpighiales</taxon>
        <taxon>Linaceae</taxon>
        <taxon>Linum</taxon>
    </lineage>
</organism>
<evidence type="ECO:0000313" key="1">
    <source>
        <dbReference type="EMBL" id="CAL1379612.1"/>
    </source>
</evidence>
<accession>A0AAV2E1N8</accession>
<reference evidence="1 2" key="1">
    <citation type="submission" date="2024-04" db="EMBL/GenBank/DDBJ databases">
        <authorList>
            <person name="Fracassetti M."/>
        </authorList>
    </citation>
    <scope>NUCLEOTIDE SEQUENCE [LARGE SCALE GENOMIC DNA]</scope>
</reference>
<name>A0AAV2E1N8_9ROSI</name>